<comment type="caution">
    <text evidence="2">The sequence shown here is derived from an EMBL/GenBank/DDBJ whole genome shotgun (WGS) entry which is preliminary data.</text>
</comment>
<sequence>MGMYKSCHGSVQDIAGCGIASPLATILSITNLLRYSHWS</sequence>
<protein>
    <recommendedName>
        <fullName evidence="1">Isopropylmalate dehydrogenase-like domain-containing protein</fullName>
    </recommendedName>
</protein>
<dbReference type="Pfam" id="PF00180">
    <property type="entry name" value="Iso_dh"/>
    <property type="match status" value="1"/>
</dbReference>
<name>A0A7W3YVA6_9GAMM</name>
<dbReference type="Proteomes" id="UP000550609">
    <property type="component" value="Unassembled WGS sequence"/>
</dbReference>
<dbReference type="Gene3D" id="3.40.718.10">
    <property type="entry name" value="Isopropylmalate Dehydrogenase"/>
    <property type="match status" value="1"/>
</dbReference>
<evidence type="ECO:0000313" key="2">
    <source>
        <dbReference type="EMBL" id="MBB1117871.1"/>
    </source>
</evidence>
<dbReference type="InterPro" id="IPR024084">
    <property type="entry name" value="IsoPropMal-DH-like_dom"/>
</dbReference>
<feature type="domain" description="Isopropylmalate dehydrogenase-like" evidence="1">
    <location>
        <begin position="2"/>
        <end position="36"/>
    </location>
</feature>
<reference evidence="2 3" key="1">
    <citation type="submission" date="2020-08" db="EMBL/GenBank/DDBJ databases">
        <title>Stenotrophomonas sp. W1S232.</title>
        <authorList>
            <person name="Deng Y."/>
        </authorList>
    </citation>
    <scope>NUCLEOTIDE SEQUENCE [LARGE SCALE GENOMIC DNA]</scope>
    <source>
        <strain evidence="2 3">W1S232</strain>
    </source>
</reference>
<organism evidence="2 3">
    <name type="scientific">Stenotrophomonas koreensis</name>
    <dbReference type="NCBI Taxonomy" id="266128"/>
    <lineage>
        <taxon>Bacteria</taxon>
        <taxon>Pseudomonadati</taxon>
        <taxon>Pseudomonadota</taxon>
        <taxon>Gammaproteobacteria</taxon>
        <taxon>Lysobacterales</taxon>
        <taxon>Lysobacteraceae</taxon>
        <taxon>Stenotrophomonas</taxon>
    </lineage>
</organism>
<proteinExistence type="predicted"/>
<evidence type="ECO:0000259" key="1">
    <source>
        <dbReference type="Pfam" id="PF00180"/>
    </source>
</evidence>
<gene>
    <name evidence="2" type="ORF">H4O09_12500</name>
</gene>
<dbReference type="AlphaFoldDB" id="A0A7W3YVA6"/>
<dbReference type="SUPFAM" id="SSF53659">
    <property type="entry name" value="Isocitrate/Isopropylmalate dehydrogenase-like"/>
    <property type="match status" value="1"/>
</dbReference>
<evidence type="ECO:0000313" key="3">
    <source>
        <dbReference type="Proteomes" id="UP000550609"/>
    </source>
</evidence>
<accession>A0A7W3YVA6</accession>
<dbReference type="EMBL" id="JACIUV010000005">
    <property type="protein sequence ID" value="MBB1117871.1"/>
    <property type="molecule type" value="Genomic_DNA"/>
</dbReference>